<dbReference type="EMBL" id="BAAAFG010000012">
    <property type="protein sequence ID" value="GAA0871788.1"/>
    <property type="molecule type" value="Genomic_DNA"/>
</dbReference>
<dbReference type="InterPro" id="IPR020449">
    <property type="entry name" value="Tscrpt_reg_AraC-type_HTH"/>
</dbReference>
<accession>A0ABN1MFA0</accession>
<keyword evidence="3" id="KW-0804">Transcription</keyword>
<dbReference type="SUPFAM" id="SSF46689">
    <property type="entry name" value="Homeodomain-like"/>
    <property type="match status" value="1"/>
</dbReference>
<comment type="caution">
    <text evidence="7">The sequence shown here is derived from an EMBL/GenBank/DDBJ whole genome shotgun (WGS) entry which is preliminary data.</text>
</comment>
<dbReference type="SMART" id="SM00342">
    <property type="entry name" value="HTH_ARAC"/>
    <property type="match status" value="1"/>
</dbReference>
<dbReference type="InterPro" id="IPR018060">
    <property type="entry name" value="HTH_AraC"/>
</dbReference>
<dbReference type="InterPro" id="IPR009057">
    <property type="entry name" value="Homeodomain-like_sf"/>
</dbReference>
<sequence length="531" mass="59717">MKINTHRRKIIFVVCFLVASTCSVVAGATANSVISLDQSLSADPKQKAQGYLARLQERYAKGDFEGHKKYSDSLLNIAREHDLIELEIVALSNLAVSYNNKGERKEAIRCYQLALDRCEMIPNNPRPKIIALINLGNTYNEMDAFEKGLSSMKKVLSIMDTINAPDHVRAGVLIGISESFIGLANFKDAEKYASQTKNIAEKEGNQALLSASYNNLMDVYISAGDYNVALKIGEEANQRAVFEESSKRKAWYLLFMGITHYHLDNLNNSLDYLKTAITLSQDIELAEIEMRAHEMLAKVYEAKGDFKQSLIEQKEYARLNEKLLLDRAEASVQDVSTDNTSKTSNGQGDSKERSTYTWILLTGIVILLVVVAGYMSKKILSASSQMMIKDVDELKTENVQKDDLPYQNSSLTPAKRDEIKNDLLQLMNEKKLYLDAEVSPHQIADELRISSNHLSEVLSSSFQKNFYAFINSYRVNHAKSLIDLSIEENTKIIAIAFDSGFKSKTTFNRVFKQTTGLTPTAYRQRIIDNLS</sequence>
<dbReference type="PROSITE" id="PS00041">
    <property type="entry name" value="HTH_ARAC_FAMILY_1"/>
    <property type="match status" value="1"/>
</dbReference>
<evidence type="ECO:0000313" key="7">
    <source>
        <dbReference type="EMBL" id="GAA0871788.1"/>
    </source>
</evidence>
<keyword evidence="8" id="KW-1185">Reference proteome</keyword>
<keyword evidence="1" id="KW-0805">Transcription regulation</keyword>
<dbReference type="PANTHER" id="PTHR43280">
    <property type="entry name" value="ARAC-FAMILY TRANSCRIPTIONAL REGULATOR"/>
    <property type="match status" value="1"/>
</dbReference>
<dbReference type="Pfam" id="PF12833">
    <property type="entry name" value="HTH_18"/>
    <property type="match status" value="1"/>
</dbReference>
<keyword evidence="4" id="KW-0472">Membrane</keyword>
<proteinExistence type="predicted"/>
<dbReference type="Gene3D" id="1.10.10.60">
    <property type="entry name" value="Homeodomain-like"/>
    <property type="match status" value="2"/>
</dbReference>
<feature type="signal peptide" evidence="5">
    <location>
        <begin position="1"/>
        <end position="26"/>
    </location>
</feature>
<keyword evidence="2" id="KW-0238">DNA-binding</keyword>
<reference evidence="7 8" key="1">
    <citation type="journal article" date="2019" name="Int. J. Syst. Evol. Microbiol.">
        <title>The Global Catalogue of Microorganisms (GCM) 10K type strain sequencing project: providing services to taxonomists for standard genome sequencing and annotation.</title>
        <authorList>
            <consortium name="The Broad Institute Genomics Platform"/>
            <consortium name="The Broad Institute Genome Sequencing Center for Infectious Disease"/>
            <person name="Wu L."/>
            <person name="Ma J."/>
        </authorList>
    </citation>
    <scope>NUCLEOTIDE SEQUENCE [LARGE SCALE GENOMIC DNA]</scope>
    <source>
        <strain evidence="7 8">JCM 16082</strain>
    </source>
</reference>
<feature type="transmembrane region" description="Helical" evidence="4">
    <location>
        <begin position="356"/>
        <end position="376"/>
    </location>
</feature>
<evidence type="ECO:0000256" key="5">
    <source>
        <dbReference type="SAM" id="SignalP"/>
    </source>
</evidence>
<dbReference type="InterPro" id="IPR018062">
    <property type="entry name" value="HTH_AraC-typ_CS"/>
</dbReference>
<keyword evidence="4" id="KW-1133">Transmembrane helix</keyword>
<organism evidence="7 8">
    <name type="scientific">Gangjinia marincola</name>
    <dbReference type="NCBI Taxonomy" id="578463"/>
    <lineage>
        <taxon>Bacteria</taxon>
        <taxon>Pseudomonadati</taxon>
        <taxon>Bacteroidota</taxon>
        <taxon>Flavobacteriia</taxon>
        <taxon>Flavobacteriales</taxon>
        <taxon>Flavobacteriaceae</taxon>
        <taxon>Gangjinia</taxon>
    </lineage>
</organism>
<feature type="domain" description="HTH araC/xylS-type" evidence="6">
    <location>
        <begin position="421"/>
        <end position="525"/>
    </location>
</feature>
<dbReference type="PANTHER" id="PTHR43280:SF29">
    <property type="entry name" value="ARAC-FAMILY TRANSCRIPTIONAL REGULATOR"/>
    <property type="match status" value="1"/>
</dbReference>
<evidence type="ECO:0000256" key="4">
    <source>
        <dbReference type="SAM" id="Phobius"/>
    </source>
</evidence>
<dbReference type="Gene3D" id="1.25.40.10">
    <property type="entry name" value="Tetratricopeptide repeat domain"/>
    <property type="match status" value="2"/>
</dbReference>
<dbReference type="InterPro" id="IPR019734">
    <property type="entry name" value="TPR_rpt"/>
</dbReference>
<name>A0ABN1MFA0_9FLAO</name>
<dbReference type="PRINTS" id="PR00032">
    <property type="entry name" value="HTHARAC"/>
</dbReference>
<dbReference type="Proteomes" id="UP001500507">
    <property type="component" value="Unassembled WGS sequence"/>
</dbReference>
<dbReference type="RefSeq" id="WP_343764509.1">
    <property type="nucleotide sequence ID" value="NZ_BAAAFG010000012.1"/>
</dbReference>
<keyword evidence="5" id="KW-0732">Signal</keyword>
<dbReference type="PROSITE" id="PS01124">
    <property type="entry name" value="HTH_ARAC_FAMILY_2"/>
    <property type="match status" value="1"/>
</dbReference>
<protein>
    <recommendedName>
        <fullName evidence="6">HTH araC/xylS-type domain-containing protein</fullName>
    </recommendedName>
</protein>
<dbReference type="Pfam" id="PF13374">
    <property type="entry name" value="TPR_10"/>
    <property type="match status" value="1"/>
</dbReference>
<evidence type="ECO:0000256" key="3">
    <source>
        <dbReference type="ARBA" id="ARBA00023163"/>
    </source>
</evidence>
<evidence type="ECO:0000256" key="1">
    <source>
        <dbReference type="ARBA" id="ARBA00023015"/>
    </source>
</evidence>
<evidence type="ECO:0000256" key="2">
    <source>
        <dbReference type="ARBA" id="ARBA00023125"/>
    </source>
</evidence>
<dbReference type="SUPFAM" id="SSF48452">
    <property type="entry name" value="TPR-like"/>
    <property type="match status" value="1"/>
</dbReference>
<gene>
    <name evidence="7" type="ORF">GCM10009117_09340</name>
</gene>
<dbReference type="InterPro" id="IPR011990">
    <property type="entry name" value="TPR-like_helical_dom_sf"/>
</dbReference>
<evidence type="ECO:0000313" key="8">
    <source>
        <dbReference type="Proteomes" id="UP001500507"/>
    </source>
</evidence>
<feature type="chain" id="PRO_5045075903" description="HTH araC/xylS-type domain-containing protein" evidence="5">
    <location>
        <begin position="27"/>
        <end position="531"/>
    </location>
</feature>
<keyword evidence="4" id="KW-0812">Transmembrane</keyword>
<dbReference type="SMART" id="SM00028">
    <property type="entry name" value="TPR"/>
    <property type="match status" value="3"/>
</dbReference>
<evidence type="ECO:0000259" key="6">
    <source>
        <dbReference type="PROSITE" id="PS01124"/>
    </source>
</evidence>